<proteinExistence type="predicted"/>
<name>A0A1R1PLN2_ZANCU</name>
<feature type="coiled-coil region" evidence="1">
    <location>
        <begin position="778"/>
        <end position="805"/>
    </location>
</feature>
<keyword evidence="1" id="KW-0175">Coiled coil</keyword>
<feature type="coiled-coil region" evidence="1">
    <location>
        <begin position="652"/>
        <end position="679"/>
    </location>
</feature>
<gene>
    <name evidence="3" type="ORF">AX774_g4755</name>
</gene>
<dbReference type="AlphaFoldDB" id="A0A1R1PLN2"/>
<keyword evidence="4" id="KW-1185">Reference proteome</keyword>
<feature type="compositionally biased region" description="Basic and acidic residues" evidence="2">
    <location>
        <begin position="1"/>
        <end position="13"/>
    </location>
</feature>
<accession>A0A1R1PLN2</accession>
<dbReference type="EMBL" id="LSSK01000825">
    <property type="protein sequence ID" value="OMH81782.1"/>
    <property type="molecule type" value="Genomic_DNA"/>
</dbReference>
<dbReference type="SUPFAM" id="SSF57997">
    <property type="entry name" value="Tropomyosin"/>
    <property type="match status" value="1"/>
</dbReference>
<feature type="coiled-coil region" evidence="1">
    <location>
        <begin position="355"/>
        <end position="616"/>
    </location>
</feature>
<dbReference type="OrthoDB" id="419631at2759"/>
<evidence type="ECO:0000313" key="3">
    <source>
        <dbReference type="EMBL" id="OMH81782.1"/>
    </source>
</evidence>
<sequence length="968" mass="113353">MSKGFERKGHIGRDVFLPTNADIPGPGQYNPQLEGSQSYKYYGFLNRSERFGTNKHDLEEEEKYEMEKPGTRGNRYFESYRKKVKYADPKEEIESLKKDISELESILLKQESENKKLEMRKNSSERELKEKSKEIEYLERKFIETNEKMQIELEKETERQNELISEIQRNFMEKMNKMDARYKRDVEVHKSEIELYIRKEQKIKKDIEEMTLKHLKVVEEKDAMLKAKLLENKQLANDYNNIKHENDMHVEQRKKMEAKRATAEEQLENKTKENLVLQKKVADLKRELTNKHAELMSGIEKENEAWERKVETMRLECERKVAGERRRAEEVYKAEKARLMREFDQKAEAIETKIKTEAQIELKRALERQENQTKQQEMRYREKLEFKTKENTQLNDELERLSSEINRLNELALDRQERLLASEGEKTRIKATFKTEKEKYDAELRNRQDEISRLMKLKDEAVSTSMDVQARTNRQLGELNANLAALKSENTVLKAKCTKLDSEVTRVKSEYKRSSEDLEKTKAKLEENFTAVGQLQRELENSRDKVRRLQDELEEASKLSLQKTNKLQELETQSGKGVQEMVEKYQAKLNKYAHEIQTIRDENKNLAAQVDSAKVETIGYEAQIKNLKSALESTILDQTKSEGDFTSLLKRNTGLEDEKAEMQVTLMDKEDEISKYRMELNDAHYSLETAISELEHYKDQLESSTIAPVFKQDMAEIDMLFKSIAEQLKLDEFLTSNDSAIDYHALLLQILTKVYELVELPSTLVDYKALVESCISENSALRSQNDKHLRKLVEAEHDMSELLEKHACLLSSATIVTTNFDQLLTVFYNLLIFLRTTSHSIYSSLENHLFTEPRIPNYNRDDFLNKSSETPSSHLHFVLMALAEFEATSAISGDAIEHLPPLLDSNSNKSRSSVQPRYTFNYLKKLKEENYKLKLDNKRLQGLVTSKESKIHSIQRDLDIFKSVWVDR</sequence>
<feature type="region of interest" description="Disordered" evidence="2">
    <location>
        <begin position="1"/>
        <end position="34"/>
    </location>
</feature>
<protein>
    <submittedName>
        <fullName evidence="3">Uncharacterized protein</fullName>
    </submittedName>
</protein>
<dbReference type="PANTHER" id="PTHR23159">
    <property type="entry name" value="CENTROSOMAL PROTEIN 2"/>
    <property type="match status" value="1"/>
</dbReference>
<organism evidence="3 4">
    <name type="scientific">Zancudomyces culisetae</name>
    <name type="common">Gut fungus</name>
    <name type="synonym">Smittium culisetae</name>
    <dbReference type="NCBI Taxonomy" id="1213189"/>
    <lineage>
        <taxon>Eukaryota</taxon>
        <taxon>Fungi</taxon>
        <taxon>Fungi incertae sedis</taxon>
        <taxon>Zoopagomycota</taxon>
        <taxon>Kickxellomycotina</taxon>
        <taxon>Harpellomycetes</taxon>
        <taxon>Harpellales</taxon>
        <taxon>Legeriomycetaceae</taxon>
        <taxon>Zancudomyces</taxon>
    </lineage>
</organism>
<dbReference type="Proteomes" id="UP000188320">
    <property type="component" value="Unassembled WGS sequence"/>
</dbReference>
<feature type="coiled-coil region" evidence="1">
    <location>
        <begin position="93"/>
        <end position="170"/>
    </location>
</feature>
<reference evidence="4" key="1">
    <citation type="submission" date="2017-01" db="EMBL/GenBank/DDBJ databases">
        <authorList>
            <person name="Wang Y."/>
            <person name="White M."/>
            <person name="Kvist S."/>
            <person name="Moncalvo J.-M."/>
        </authorList>
    </citation>
    <scope>NUCLEOTIDE SEQUENCE [LARGE SCALE GENOMIC DNA]</scope>
    <source>
        <strain evidence="4">COL-18-3</strain>
    </source>
</reference>
<dbReference type="Gene3D" id="1.10.287.1490">
    <property type="match status" value="1"/>
</dbReference>
<evidence type="ECO:0000313" key="4">
    <source>
        <dbReference type="Proteomes" id="UP000188320"/>
    </source>
</evidence>
<evidence type="ECO:0000256" key="1">
    <source>
        <dbReference type="SAM" id="Coils"/>
    </source>
</evidence>
<dbReference type="PANTHER" id="PTHR23159:SF31">
    <property type="entry name" value="CENTROSOME-ASSOCIATED PROTEIN CEP250 ISOFORM X1"/>
    <property type="match status" value="1"/>
</dbReference>
<comment type="caution">
    <text evidence="3">The sequence shown here is derived from an EMBL/GenBank/DDBJ whole genome shotgun (WGS) entry which is preliminary data.</text>
</comment>
<evidence type="ECO:0000256" key="2">
    <source>
        <dbReference type="SAM" id="MobiDB-lite"/>
    </source>
</evidence>
<feature type="coiled-coil region" evidence="1">
    <location>
        <begin position="225"/>
        <end position="316"/>
    </location>
</feature>